<dbReference type="SUPFAM" id="SSF159501">
    <property type="entry name" value="EreA/ChaN-like"/>
    <property type="match status" value="1"/>
</dbReference>
<dbReference type="Gene3D" id="1.20.1440.30">
    <property type="entry name" value="Biosynthetic Protein domain"/>
    <property type="match status" value="1"/>
</dbReference>
<dbReference type="PANTHER" id="PTHR31299">
    <property type="entry name" value="ESTERASE, PUTATIVE (AFU_ORTHOLOGUE AFUA_1G05850)-RELATED"/>
    <property type="match status" value="1"/>
</dbReference>
<keyword evidence="2" id="KW-1185">Reference proteome</keyword>
<reference evidence="2" key="1">
    <citation type="journal article" date="2019" name="Int. J. Syst. Evol. Microbiol.">
        <title>The Global Catalogue of Microorganisms (GCM) 10K type strain sequencing project: providing services to taxonomists for standard genome sequencing and annotation.</title>
        <authorList>
            <consortium name="The Broad Institute Genomics Platform"/>
            <consortium name="The Broad Institute Genome Sequencing Center for Infectious Disease"/>
            <person name="Wu L."/>
            <person name="Ma J."/>
        </authorList>
    </citation>
    <scope>NUCLEOTIDE SEQUENCE [LARGE SCALE GENOMIC DNA]</scope>
    <source>
        <strain evidence="2">IBRC-M 10908</strain>
    </source>
</reference>
<dbReference type="Gene3D" id="3.40.1660.10">
    <property type="entry name" value="EreA-like (biosynthetic domain)"/>
    <property type="match status" value="1"/>
</dbReference>
<dbReference type="CDD" id="cd14728">
    <property type="entry name" value="Ere-like"/>
    <property type="match status" value="1"/>
</dbReference>
<protein>
    <submittedName>
        <fullName evidence="1">Erythromycin esterase family protein</fullName>
    </submittedName>
</protein>
<accession>A0ABV8U242</accession>
<evidence type="ECO:0000313" key="1">
    <source>
        <dbReference type="EMBL" id="MFC4337184.1"/>
    </source>
</evidence>
<dbReference type="EMBL" id="JBHSDK010000028">
    <property type="protein sequence ID" value="MFC4337184.1"/>
    <property type="molecule type" value="Genomic_DNA"/>
</dbReference>
<name>A0ABV8U242_9ACTN</name>
<comment type="caution">
    <text evidence="1">The sequence shown here is derived from an EMBL/GenBank/DDBJ whole genome shotgun (WGS) entry which is preliminary data.</text>
</comment>
<sequence>MTDAQNWVSANARPLGDFGPVIAAAQDAAVVGIGENTREAAEIDHHRIRLARELVEHAGYRVIVVPDSANVGERMDEYVLGSRSDLREIVLSGWLPNRTKATEGLLEWVRAFNEGNEGDPVRIVGNGPRQAEPADYDAVLAYAEKADPEAASAIAKLYDVIRTAHEVNEHIQIHKGVHPGRPFSESAEEAAVLVGRLPDGEGKDEARGRAGLIGEFHGASVAAQQNFNDMTRGIADRILKAHEESGRKVVYMDGFALTGVVSDVEVAVKPGERFSGAGKWLRDRFGERYVSVLFAFGRGTIRDGMRVPIAQEGNVERALVDAGAGDVLLPFRGTDGAWADGSFGLRVVAGIYEPEDDEKFSMDIASLRESVDYLGFVDTVSETALLE</sequence>
<organism evidence="1 2">
    <name type="scientific">Salininema proteolyticum</name>
    <dbReference type="NCBI Taxonomy" id="1607685"/>
    <lineage>
        <taxon>Bacteria</taxon>
        <taxon>Bacillati</taxon>
        <taxon>Actinomycetota</taxon>
        <taxon>Actinomycetes</taxon>
        <taxon>Glycomycetales</taxon>
        <taxon>Glycomycetaceae</taxon>
        <taxon>Salininema</taxon>
    </lineage>
</organism>
<dbReference type="Proteomes" id="UP001595823">
    <property type="component" value="Unassembled WGS sequence"/>
</dbReference>
<evidence type="ECO:0000313" key="2">
    <source>
        <dbReference type="Proteomes" id="UP001595823"/>
    </source>
</evidence>
<dbReference type="RefSeq" id="WP_380623896.1">
    <property type="nucleotide sequence ID" value="NZ_JBHSDK010000028.1"/>
</dbReference>
<gene>
    <name evidence="1" type="ORF">ACFPET_18440</name>
</gene>
<dbReference type="InterPro" id="IPR007815">
    <property type="entry name" value="Emycin_Estase"/>
</dbReference>
<dbReference type="InterPro" id="IPR052036">
    <property type="entry name" value="Hydrolase/PRTase-associated"/>
</dbReference>
<proteinExistence type="predicted"/>
<dbReference type="Pfam" id="PF05139">
    <property type="entry name" value="Erythro_esteras"/>
    <property type="match status" value="1"/>
</dbReference>
<dbReference type="Gene3D" id="3.30.1870.10">
    <property type="entry name" value="EreA-like, domain 2"/>
    <property type="match status" value="1"/>
</dbReference>
<dbReference type="PANTHER" id="PTHR31299:SF0">
    <property type="entry name" value="ESTERASE, PUTATIVE (AFU_ORTHOLOGUE AFUA_1G05850)-RELATED"/>
    <property type="match status" value="1"/>
</dbReference>